<protein>
    <recommendedName>
        <fullName evidence="11">Fucosyltransferase</fullName>
        <ecNumber evidence="11">2.4.1.-</ecNumber>
    </recommendedName>
</protein>
<name>F6RQ77_CIOIN</name>
<reference evidence="14" key="4">
    <citation type="submission" date="2025-09" db="UniProtKB">
        <authorList>
            <consortium name="Ensembl"/>
        </authorList>
    </citation>
    <scope>IDENTIFICATION</scope>
</reference>
<evidence type="ECO:0000256" key="9">
    <source>
        <dbReference type="ARBA" id="ARBA00023136"/>
    </source>
</evidence>
<evidence type="ECO:0000256" key="7">
    <source>
        <dbReference type="ARBA" id="ARBA00022968"/>
    </source>
</evidence>
<dbReference type="PANTHER" id="PTHR11929">
    <property type="entry name" value="ALPHA- 1,3 -FUCOSYLTRANSFERASE"/>
    <property type="match status" value="1"/>
</dbReference>
<evidence type="ECO:0000256" key="5">
    <source>
        <dbReference type="ARBA" id="ARBA00022679"/>
    </source>
</evidence>
<organism evidence="14 15">
    <name type="scientific">Ciona intestinalis</name>
    <name type="common">Transparent sea squirt</name>
    <name type="synonym">Ascidia intestinalis</name>
    <dbReference type="NCBI Taxonomy" id="7719"/>
    <lineage>
        <taxon>Eukaryota</taxon>
        <taxon>Metazoa</taxon>
        <taxon>Chordata</taxon>
        <taxon>Tunicata</taxon>
        <taxon>Ascidiacea</taxon>
        <taxon>Phlebobranchia</taxon>
        <taxon>Cionidae</taxon>
        <taxon>Ciona</taxon>
    </lineage>
</organism>
<evidence type="ECO:0000256" key="6">
    <source>
        <dbReference type="ARBA" id="ARBA00022692"/>
    </source>
</evidence>
<evidence type="ECO:0000256" key="10">
    <source>
        <dbReference type="ARBA" id="ARBA00023180"/>
    </source>
</evidence>
<keyword evidence="6 11" id="KW-0812">Transmembrane</keyword>
<reference evidence="14" key="3">
    <citation type="submission" date="2025-08" db="UniProtKB">
        <authorList>
            <consortium name="Ensembl"/>
        </authorList>
    </citation>
    <scope>IDENTIFICATION</scope>
</reference>
<evidence type="ECO:0000313" key="15">
    <source>
        <dbReference type="Proteomes" id="UP000008144"/>
    </source>
</evidence>
<evidence type="ECO:0000256" key="2">
    <source>
        <dbReference type="ARBA" id="ARBA00004922"/>
    </source>
</evidence>
<dbReference type="SUPFAM" id="SSF53756">
    <property type="entry name" value="UDP-Glycosyltransferase/glycogen phosphorylase"/>
    <property type="match status" value="1"/>
</dbReference>
<proteinExistence type="inferred from homology"/>
<comment type="similarity">
    <text evidence="3 11">Belongs to the glycosyltransferase 10 family.</text>
</comment>
<keyword evidence="11" id="KW-0333">Golgi apparatus</keyword>
<dbReference type="EMBL" id="EAAA01000586">
    <property type="status" value="NOT_ANNOTATED_CDS"/>
    <property type="molecule type" value="Genomic_DNA"/>
</dbReference>
<feature type="domain" description="Fucosyltransferase C-terminal" evidence="12">
    <location>
        <begin position="137"/>
        <end position="325"/>
    </location>
</feature>
<dbReference type="InterPro" id="IPR001503">
    <property type="entry name" value="Glyco_trans_10"/>
</dbReference>
<comment type="subcellular location">
    <subcellularLocation>
        <location evidence="11">Golgi apparatus</location>
        <location evidence="11">Golgi stack membrane</location>
        <topology evidence="11">Single-pass type II membrane protein</topology>
    </subcellularLocation>
    <subcellularLocation>
        <location evidence="1">Membrane</location>
        <topology evidence="1">Single-pass membrane protein</topology>
    </subcellularLocation>
</comment>
<keyword evidence="15" id="KW-1185">Reference proteome</keyword>
<dbReference type="InterPro" id="IPR038577">
    <property type="entry name" value="GT10-like_C_sf"/>
</dbReference>
<dbReference type="GO" id="GO:0046920">
    <property type="term" value="F:alpha-(1-&gt;3)-fucosyltransferase activity"/>
    <property type="evidence" value="ECO:0000318"/>
    <property type="project" value="GO_Central"/>
</dbReference>
<accession>F6RQ77</accession>
<feature type="domain" description="Fucosyltransferase N-terminal" evidence="13">
    <location>
        <begin position="13"/>
        <end position="122"/>
    </location>
</feature>
<keyword evidence="10" id="KW-0325">Glycoprotein</keyword>
<keyword evidence="9" id="KW-0472">Membrane</keyword>
<dbReference type="HOGENOM" id="CLU_032075_2_0_1"/>
<evidence type="ECO:0000256" key="1">
    <source>
        <dbReference type="ARBA" id="ARBA00004167"/>
    </source>
</evidence>
<evidence type="ECO:0000256" key="11">
    <source>
        <dbReference type="RuleBase" id="RU003832"/>
    </source>
</evidence>
<dbReference type="GO" id="GO:0032580">
    <property type="term" value="C:Golgi cisterna membrane"/>
    <property type="evidence" value="ECO:0007669"/>
    <property type="project" value="UniProtKB-SubCell"/>
</dbReference>
<evidence type="ECO:0000259" key="13">
    <source>
        <dbReference type="Pfam" id="PF17039"/>
    </source>
</evidence>
<keyword evidence="7" id="KW-0735">Signal-anchor</keyword>
<evidence type="ECO:0000313" key="14">
    <source>
        <dbReference type="Ensembl" id="ENSCINP00000025403.2"/>
    </source>
</evidence>
<sequence>MTLKRAIDIAKLKEKIVLYWCPPDVAAVKSRHRKFCGWCTASSNRSLITDRRTAAVIFHNNCMSRKEMPPDHLRKPDMYYIWFNMESPLSQSLSKKPLTDFETNYFNATMTYRRDSAFHQPYMPSNLVLGRVSAFIPKKKRLGIWIVSNCHSHFGAVNRMKYFKELLKSGLKVDAYGKCFNKLVKLQRGKKEFFQFLGDYKFYFAFENSFHCRDYITEKFMQHGLYSGTIPIVWGPKKSDVEAIAPPRSFIHVEDFKSAKDLANYISYLDKNNTAYMEYHEWRNHLPRTDPYSKSSTGLCLLCRTLHVKVRRSLKHRVVQSLNGWWYGTDNRECL</sequence>
<evidence type="ECO:0000256" key="4">
    <source>
        <dbReference type="ARBA" id="ARBA00022676"/>
    </source>
</evidence>
<keyword evidence="4 11" id="KW-0328">Glycosyltransferase</keyword>
<dbReference type="Proteomes" id="UP000008144">
    <property type="component" value="Chromosome 10"/>
</dbReference>
<keyword evidence="5 11" id="KW-0808">Transferase</keyword>
<dbReference type="AlphaFoldDB" id="F6RQ77"/>
<dbReference type="InParanoid" id="F6RQ77"/>
<reference evidence="15" key="1">
    <citation type="journal article" date="2002" name="Science">
        <title>The draft genome of Ciona intestinalis: insights into chordate and vertebrate origins.</title>
        <authorList>
            <person name="Dehal P."/>
            <person name="Satou Y."/>
            <person name="Campbell R.K."/>
            <person name="Chapman J."/>
            <person name="Degnan B."/>
            <person name="De Tomaso A."/>
            <person name="Davidson B."/>
            <person name="Di Gregorio A."/>
            <person name="Gelpke M."/>
            <person name="Goodstein D.M."/>
            <person name="Harafuji N."/>
            <person name="Hastings K.E."/>
            <person name="Ho I."/>
            <person name="Hotta K."/>
            <person name="Huang W."/>
            <person name="Kawashima T."/>
            <person name="Lemaire P."/>
            <person name="Martinez D."/>
            <person name="Meinertzhagen I.A."/>
            <person name="Necula S."/>
            <person name="Nonaka M."/>
            <person name="Putnam N."/>
            <person name="Rash S."/>
            <person name="Saiga H."/>
            <person name="Satake M."/>
            <person name="Terry A."/>
            <person name="Yamada L."/>
            <person name="Wang H.G."/>
            <person name="Awazu S."/>
            <person name="Azumi K."/>
            <person name="Boore J."/>
            <person name="Branno M."/>
            <person name="Chin-Bow S."/>
            <person name="DeSantis R."/>
            <person name="Doyle S."/>
            <person name="Francino P."/>
            <person name="Keys D.N."/>
            <person name="Haga S."/>
            <person name="Hayashi H."/>
            <person name="Hino K."/>
            <person name="Imai K.S."/>
            <person name="Inaba K."/>
            <person name="Kano S."/>
            <person name="Kobayashi K."/>
            <person name="Kobayashi M."/>
            <person name="Lee B.I."/>
            <person name="Makabe K.W."/>
            <person name="Manohar C."/>
            <person name="Matassi G."/>
            <person name="Medina M."/>
            <person name="Mochizuki Y."/>
            <person name="Mount S."/>
            <person name="Morishita T."/>
            <person name="Miura S."/>
            <person name="Nakayama A."/>
            <person name="Nishizaka S."/>
            <person name="Nomoto H."/>
            <person name="Ohta F."/>
            <person name="Oishi K."/>
            <person name="Rigoutsos I."/>
            <person name="Sano M."/>
            <person name="Sasaki A."/>
            <person name="Sasakura Y."/>
            <person name="Shoguchi E."/>
            <person name="Shin-i T."/>
            <person name="Spagnuolo A."/>
            <person name="Stainier D."/>
            <person name="Suzuki M.M."/>
            <person name="Tassy O."/>
            <person name="Takatori N."/>
            <person name="Tokuoka M."/>
            <person name="Yagi K."/>
            <person name="Yoshizaki F."/>
            <person name="Wada S."/>
            <person name="Zhang C."/>
            <person name="Hyatt P.D."/>
            <person name="Larimer F."/>
            <person name="Detter C."/>
            <person name="Doggett N."/>
            <person name="Glavina T."/>
            <person name="Hawkins T."/>
            <person name="Richardson P."/>
            <person name="Lucas S."/>
            <person name="Kohara Y."/>
            <person name="Levine M."/>
            <person name="Satoh N."/>
            <person name="Rokhsar D.S."/>
        </authorList>
    </citation>
    <scope>NUCLEOTIDE SEQUENCE [LARGE SCALE GENOMIC DNA]</scope>
</reference>
<dbReference type="Pfam" id="PF17039">
    <property type="entry name" value="Glyco_tran_10_N"/>
    <property type="match status" value="1"/>
</dbReference>
<dbReference type="Pfam" id="PF00852">
    <property type="entry name" value="Glyco_transf_10"/>
    <property type="match status" value="1"/>
</dbReference>
<evidence type="ECO:0000256" key="8">
    <source>
        <dbReference type="ARBA" id="ARBA00022989"/>
    </source>
</evidence>
<dbReference type="PANTHER" id="PTHR11929:SF145">
    <property type="entry name" value="ALPHA-(1,3)-FUCOSYLTRANSFERASE FUT-1"/>
    <property type="match status" value="1"/>
</dbReference>
<dbReference type="Gene3D" id="3.40.50.11660">
    <property type="entry name" value="Glycosyl transferase family 10, C-terminal domain"/>
    <property type="match status" value="1"/>
</dbReference>
<dbReference type="Ensembl" id="ENSCINT00000025649.2">
    <property type="protein sequence ID" value="ENSCINP00000025403.2"/>
    <property type="gene ID" value="ENSCING00000013948.2"/>
</dbReference>
<dbReference type="UniPathway" id="UPA00378"/>
<reference evidence="14" key="2">
    <citation type="journal article" date="2008" name="Genome Biol.">
        <title>Improved genome assembly and evidence-based global gene model set for the chordate Ciona intestinalis: new insight into intron and operon populations.</title>
        <authorList>
            <person name="Satou Y."/>
            <person name="Mineta K."/>
            <person name="Ogasawara M."/>
            <person name="Sasakura Y."/>
            <person name="Shoguchi E."/>
            <person name="Ueno K."/>
            <person name="Yamada L."/>
            <person name="Matsumoto J."/>
            <person name="Wasserscheid J."/>
            <person name="Dewar K."/>
            <person name="Wiley G.B."/>
            <person name="Macmil S.L."/>
            <person name="Roe B.A."/>
            <person name="Zeller R.W."/>
            <person name="Hastings K.E."/>
            <person name="Lemaire P."/>
            <person name="Lindquist E."/>
            <person name="Endo T."/>
            <person name="Hotta K."/>
            <person name="Inaba K."/>
        </authorList>
    </citation>
    <scope>NUCLEOTIDE SEQUENCE [LARGE SCALE GENOMIC DNA]</scope>
    <source>
        <strain evidence="14">wild type</strain>
    </source>
</reference>
<evidence type="ECO:0000256" key="3">
    <source>
        <dbReference type="ARBA" id="ARBA00008919"/>
    </source>
</evidence>
<dbReference type="InterPro" id="IPR055270">
    <property type="entry name" value="Glyco_tran_10_C"/>
</dbReference>
<dbReference type="OMA" id="NHARTKY"/>
<dbReference type="EC" id="2.4.1.-" evidence="11"/>
<keyword evidence="8" id="KW-1133">Transmembrane helix</keyword>
<dbReference type="FunFam" id="3.40.50.11660:FF:000007">
    <property type="entry name" value="alpha-(1,3)-fucosyltransferase 6-like"/>
    <property type="match status" value="1"/>
</dbReference>
<dbReference type="InterPro" id="IPR031481">
    <property type="entry name" value="Glyco_tran_10_N"/>
</dbReference>
<comment type="pathway">
    <text evidence="2">Protein modification; protein glycosylation.</text>
</comment>
<evidence type="ECO:0000259" key="12">
    <source>
        <dbReference type="Pfam" id="PF00852"/>
    </source>
</evidence>
<dbReference type="GeneTree" id="ENSGT00940000159014"/>